<gene>
    <name evidence="2" type="ORF">SUNI508_00331</name>
</gene>
<protein>
    <submittedName>
        <fullName evidence="2">Averufin oxidase-like protein</fullName>
    </submittedName>
</protein>
<proteinExistence type="inferred from homology"/>
<reference evidence="2 3" key="1">
    <citation type="journal article" date="2024" name="J. Plant Pathol.">
        <title>Sequence and assembly of the genome of Seiridium unicorne, isolate CBS 538.82, causal agent of cypress canker disease.</title>
        <authorList>
            <person name="Scali E."/>
            <person name="Rocca G.D."/>
            <person name="Danti R."/>
            <person name="Garbelotto M."/>
            <person name="Barberini S."/>
            <person name="Baroncelli R."/>
            <person name="Emiliani G."/>
        </authorList>
    </citation>
    <scope>NUCLEOTIDE SEQUENCE [LARGE SCALE GENOMIC DNA]</scope>
    <source>
        <strain evidence="2 3">BM-138-508</strain>
    </source>
</reference>
<sequence length="304" mass="32869">MSTRKTWALFGATGATGSSVLRSLLRAPPAGIQLNIQVRSKAKLLAAFPVLEKEALAAGLPIRIIEGNATDCLVLDDCLEDTEVIIMCIGQNGSHKGTTLYSDAAAAVVSSLRRLRYQQRKLGTDNYRAPTIVQLRSASLNPALASQVPKIVHKLVSFCLHHSYEDLKRACSLYEAAAAEGGEEKQRLLRYIFVDPPTIHDAEGRERTGYRLIATEKQETALSYADLGEAMVEVAQRAEELCGQAVGVSATGQVKETWDVLGGYLLSGAKGRVWNGMSRWHLFLLGGMCYTGLAMGTLPGSMPC</sequence>
<organism evidence="2 3">
    <name type="scientific">Seiridium unicorne</name>
    <dbReference type="NCBI Taxonomy" id="138068"/>
    <lineage>
        <taxon>Eukaryota</taxon>
        <taxon>Fungi</taxon>
        <taxon>Dikarya</taxon>
        <taxon>Ascomycota</taxon>
        <taxon>Pezizomycotina</taxon>
        <taxon>Sordariomycetes</taxon>
        <taxon>Xylariomycetidae</taxon>
        <taxon>Amphisphaeriales</taxon>
        <taxon>Sporocadaceae</taxon>
        <taxon>Seiridium</taxon>
    </lineage>
</organism>
<name>A0ABR2VIW8_9PEZI</name>
<dbReference type="Gene3D" id="3.40.50.720">
    <property type="entry name" value="NAD(P)-binding Rossmann-like Domain"/>
    <property type="match status" value="1"/>
</dbReference>
<evidence type="ECO:0000256" key="1">
    <source>
        <dbReference type="ARBA" id="ARBA00038376"/>
    </source>
</evidence>
<dbReference type="EMBL" id="JARVKF010000001">
    <property type="protein sequence ID" value="KAK9426804.1"/>
    <property type="molecule type" value="Genomic_DNA"/>
</dbReference>
<dbReference type="InterPro" id="IPR051606">
    <property type="entry name" value="Polyketide_Oxido-like"/>
</dbReference>
<comment type="caution">
    <text evidence="2">The sequence shown here is derived from an EMBL/GenBank/DDBJ whole genome shotgun (WGS) entry which is preliminary data.</text>
</comment>
<comment type="similarity">
    <text evidence="1">Belongs to the avfA family.</text>
</comment>
<dbReference type="PANTHER" id="PTHR43355">
    <property type="entry name" value="FLAVIN REDUCTASE (NADPH)"/>
    <property type="match status" value="1"/>
</dbReference>
<keyword evidence="3" id="KW-1185">Reference proteome</keyword>
<accession>A0ABR2VIW8</accession>
<dbReference type="InterPro" id="IPR036291">
    <property type="entry name" value="NAD(P)-bd_dom_sf"/>
</dbReference>
<dbReference type="PANTHER" id="PTHR43355:SF2">
    <property type="entry name" value="FLAVIN REDUCTASE (NADPH)"/>
    <property type="match status" value="1"/>
</dbReference>
<dbReference type="Proteomes" id="UP001408356">
    <property type="component" value="Unassembled WGS sequence"/>
</dbReference>
<evidence type="ECO:0000313" key="2">
    <source>
        <dbReference type="EMBL" id="KAK9426804.1"/>
    </source>
</evidence>
<evidence type="ECO:0000313" key="3">
    <source>
        <dbReference type="Proteomes" id="UP001408356"/>
    </source>
</evidence>
<dbReference type="SUPFAM" id="SSF51735">
    <property type="entry name" value="NAD(P)-binding Rossmann-fold domains"/>
    <property type="match status" value="1"/>
</dbReference>